<reference evidence="1 2" key="1">
    <citation type="journal article" date="2019" name="Sci. Rep.">
        <title>A multi-omics analysis of the grapevine pathogen Lasiodiplodia theobromae reveals that temperature affects the expression of virulence- and pathogenicity-related genes.</title>
        <authorList>
            <person name="Felix C."/>
            <person name="Meneses R."/>
            <person name="Goncalves M.F.M."/>
            <person name="Tilleman L."/>
            <person name="Duarte A.S."/>
            <person name="Jorrin-Novo J.V."/>
            <person name="Van de Peer Y."/>
            <person name="Deforce D."/>
            <person name="Van Nieuwerburgh F."/>
            <person name="Esteves A.C."/>
            <person name="Alves A."/>
        </authorList>
    </citation>
    <scope>NUCLEOTIDE SEQUENCE [LARGE SCALE GENOMIC DNA]</scope>
    <source>
        <strain evidence="1 2">LA-SOL3</strain>
    </source>
</reference>
<dbReference type="InterPro" id="IPR035994">
    <property type="entry name" value="Nucleoside_phosphorylase_sf"/>
</dbReference>
<sequence length="335" mass="36236">MALPNGQYTVGWICALQTEETAARQFLDEIHGRPNKVEKNDTNHYVLGKMAGHNVVIAVLPAGLYGTSSATSVARDMVHSFPNVRIGLMVGIGGGAPSTAHDIRLGDVVVSTPAGLSGGVFQYDFGKTIQERKFQHTGHLNHTPTVLLAAVQGLASKFESDGNGIAERIDAVLTKNKRLRKKYGQPDPESDILYASGFVHPNDEGQPRQSCIAVCGFDSDNLVGRPDRSERDDNPTVFQGIIASANSLMKDALIRDKLARENGVLCFEMEAAGLMNNFPCLVVRGICDYSDSHKNDAWHGYAAMSAAAYAKELLLEIAPTRLEAQQKLVDSIKNS</sequence>
<dbReference type="PANTHER" id="PTHR46082">
    <property type="entry name" value="ATP/GTP-BINDING PROTEIN-RELATED"/>
    <property type="match status" value="1"/>
</dbReference>
<proteinExistence type="predicted"/>
<dbReference type="Gene3D" id="3.40.50.1580">
    <property type="entry name" value="Nucleoside phosphorylase domain"/>
    <property type="match status" value="1"/>
</dbReference>
<dbReference type="Proteomes" id="UP000325902">
    <property type="component" value="Unassembled WGS sequence"/>
</dbReference>
<evidence type="ECO:0000313" key="1">
    <source>
        <dbReference type="EMBL" id="KAB2572142.1"/>
    </source>
</evidence>
<keyword evidence="2" id="KW-1185">Reference proteome</keyword>
<dbReference type="SUPFAM" id="SSF53167">
    <property type="entry name" value="Purine and uridine phosphorylases"/>
    <property type="match status" value="1"/>
</dbReference>
<dbReference type="GO" id="GO:0009116">
    <property type="term" value="P:nucleoside metabolic process"/>
    <property type="evidence" value="ECO:0007669"/>
    <property type="project" value="InterPro"/>
</dbReference>
<comment type="caution">
    <text evidence="1">The sequence shown here is derived from an EMBL/GenBank/DDBJ whole genome shotgun (WGS) entry which is preliminary data.</text>
</comment>
<organism evidence="1 2">
    <name type="scientific">Lasiodiplodia theobromae</name>
    <dbReference type="NCBI Taxonomy" id="45133"/>
    <lineage>
        <taxon>Eukaryota</taxon>
        <taxon>Fungi</taxon>
        <taxon>Dikarya</taxon>
        <taxon>Ascomycota</taxon>
        <taxon>Pezizomycotina</taxon>
        <taxon>Dothideomycetes</taxon>
        <taxon>Dothideomycetes incertae sedis</taxon>
        <taxon>Botryosphaeriales</taxon>
        <taxon>Botryosphaeriaceae</taxon>
        <taxon>Lasiodiplodia</taxon>
    </lineage>
</organism>
<dbReference type="EMBL" id="VCHE01000084">
    <property type="protein sequence ID" value="KAB2572142.1"/>
    <property type="molecule type" value="Genomic_DNA"/>
</dbReference>
<evidence type="ECO:0000313" key="2">
    <source>
        <dbReference type="Proteomes" id="UP000325902"/>
    </source>
</evidence>
<protein>
    <submittedName>
        <fullName evidence="1">Uncharacterized protein</fullName>
    </submittedName>
</protein>
<name>A0A5N5D403_9PEZI</name>
<dbReference type="AlphaFoldDB" id="A0A5N5D403"/>
<dbReference type="InterPro" id="IPR053137">
    <property type="entry name" value="NLR-like"/>
</dbReference>
<accession>A0A5N5D403</accession>
<dbReference type="OrthoDB" id="1577640at2759"/>
<dbReference type="PANTHER" id="PTHR46082:SF11">
    <property type="entry name" value="AAA+ ATPASE DOMAIN-CONTAINING PROTEIN-RELATED"/>
    <property type="match status" value="1"/>
</dbReference>
<gene>
    <name evidence="1" type="ORF">DBV05_g9198</name>
</gene>
<dbReference type="GO" id="GO:0003824">
    <property type="term" value="F:catalytic activity"/>
    <property type="evidence" value="ECO:0007669"/>
    <property type="project" value="InterPro"/>
</dbReference>